<keyword evidence="3" id="KW-1185">Reference proteome</keyword>
<dbReference type="AlphaFoldDB" id="A0A0S3SCL9"/>
<name>A0A0S3SCL9_PHAAN</name>
<organism evidence="2 3">
    <name type="scientific">Vigna angularis var. angularis</name>
    <dbReference type="NCBI Taxonomy" id="157739"/>
    <lineage>
        <taxon>Eukaryota</taxon>
        <taxon>Viridiplantae</taxon>
        <taxon>Streptophyta</taxon>
        <taxon>Embryophyta</taxon>
        <taxon>Tracheophyta</taxon>
        <taxon>Spermatophyta</taxon>
        <taxon>Magnoliopsida</taxon>
        <taxon>eudicotyledons</taxon>
        <taxon>Gunneridae</taxon>
        <taxon>Pentapetalae</taxon>
        <taxon>rosids</taxon>
        <taxon>fabids</taxon>
        <taxon>Fabales</taxon>
        <taxon>Fabaceae</taxon>
        <taxon>Papilionoideae</taxon>
        <taxon>50 kb inversion clade</taxon>
        <taxon>NPAAA clade</taxon>
        <taxon>indigoferoid/millettioid clade</taxon>
        <taxon>Phaseoleae</taxon>
        <taxon>Vigna</taxon>
    </lineage>
</organism>
<proteinExistence type="predicted"/>
<feature type="region of interest" description="Disordered" evidence="1">
    <location>
        <begin position="67"/>
        <end position="90"/>
    </location>
</feature>
<reference evidence="2 3" key="1">
    <citation type="journal article" date="2015" name="Sci. Rep.">
        <title>The power of single molecule real-time sequencing technology in the de novo assembly of a eukaryotic genome.</title>
        <authorList>
            <person name="Sakai H."/>
            <person name="Naito K."/>
            <person name="Ogiso-Tanaka E."/>
            <person name="Takahashi Y."/>
            <person name="Iseki K."/>
            <person name="Muto C."/>
            <person name="Satou K."/>
            <person name="Teruya K."/>
            <person name="Shiroma A."/>
            <person name="Shimoji M."/>
            <person name="Hirano T."/>
            <person name="Itoh T."/>
            <person name="Kaga A."/>
            <person name="Tomooka N."/>
        </authorList>
    </citation>
    <scope>NUCLEOTIDE SEQUENCE [LARGE SCALE GENOMIC DNA]</scope>
    <source>
        <strain evidence="3">cv. Shumari</strain>
    </source>
</reference>
<sequence>HGLHGPVGRCHGWSTNPATSTSPDGASRKHCTIQHFKRYNSLAAESPVMSSKMERRKPSCHLRARNVHQHLDPAASRPASMHLDLHPAHT</sequence>
<feature type="region of interest" description="Disordered" evidence="1">
    <location>
        <begin position="1"/>
        <end position="29"/>
    </location>
</feature>
<evidence type="ECO:0000256" key="1">
    <source>
        <dbReference type="SAM" id="MobiDB-lite"/>
    </source>
</evidence>
<evidence type="ECO:0000313" key="2">
    <source>
        <dbReference type="EMBL" id="BAT90551.1"/>
    </source>
</evidence>
<evidence type="ECO:0000313" key="3">
    <source>
        <dbReference type="Proteomes" id="UP000291084"/>
    </source>
</evidence>
<protein>
    <submittedName>
        <fullName evidence="2">Uncharacterized protein</fullName>
    </submittedName>
</protein>
<gene>
    <name evidence="2" type="primary">Vigan.06G181400</name>
    <name evidence="2" type="ORF">VIGAN_06181400</name>
</gene>
<feature type="compositionally biased region" description="Polar residues" evidence="1">
    <location>
        <begin position="13"/>
        <end position="24"/>
    </location>
</feature>
<dbReference type="EMBL" id="AP015039">
    <property type="protein sequence ID" value="BAT90551.1"/>
    <property type="molecule type" value="Genomic_DNA"/>
</dbReference>
<dbReference type="Proteomes" id="UP000291084">
    <property type="component" value="Chromosome 6"/>
</dbReference>
<feature type="non-terminal residue" evidence="2">
    <location>
        <position position="1"/>
    </location>
</feature>
<accession>A0A0S3SCL9</accession>